<comment type="caution">
    <text evidence="2">The sequence shown here is derived from an EMBL/GenBank/DDBJ whole genome shotgun (WGS) entry which is preliminary data.</text>
</comment>
<feature type="region of interest" description="Disordered" evidence="1">
    <location>
        <begin position="23"/>
        <end position="42"/>
    </location>
</feature>
<gene>
    <name evidence="2" type="ORF">DPMN_139832</name>
</gene>
<name>A0A9D4G707_DREPO</name>
<organism evidence="2 3">
    <name type="scientific">Dreissena polymorpha</name>
    <name type="common">Zebra mussel</name>
    <name type="synonym">Mytilus polymorpha</name>
    <dbReference type="NCBI Taxonomy" id="45954"/>
    <lineage>
        <taxon>Eukaryota</taxon>
        <taxon>Metazoa</taxon>
        <taxon>Spiralia</taxon>
        <taxon>Lophotrochozoa</taxon>
        <taxon>Mollusca</taxon>
        <taxon>Bivalvia</taxon>
        <taxon>Autobranchia</taxon>
        <taxon>Heteroconchia</taxon>
        <taxon>Euheterodonta</taxon>
        <taxon>Imparidentia</taxon>
        <taxon>Neoheterodontei</taxon>
        <taxon>Myida</taxon>
        <taxon>Dreissenoidea</taxon>
        <taxon>Dreissenidae</taxon>
        <taxon>Dreissena</taxon>
    </lineage>
</organism>
<proteinExistence type="predicted"/>
<protein>
    <submittedName>
        <fullName evidence="2">Uncharacterized protein</fullName>
    </submittedName>
</protein>
<sequence>MSLHRKYIENNVRASLTGSDIPTRRASALSRRGSLGEDSAYRRPLQGLPSQRRYRSGESRYGAEWRYTRCLSL</sequence>
<dbReference type="Proteomes" id="UP000828390">
    <property type="component" value="Unassembled WGS sequence"/>
</dbReference>
<keyword evidence="3" id="KW-1185">Reference proteome</keyword>
<evidence type="ECO:0000313" key="3">
    <source>
        <dbReference type="Proteomes" id="UP000828390"/>
    </source>
</evidence>
<evidence type="ECO:0000313" key="2">
    <source>
        <dbReference type="EMBL" id="KAH3811422.1"/>
    </source>
</evidence>
<feature type="compositionally biased region" description="Low complexity" evidence="1">
    <location>
        <begin position="24"/>
        <end position="33"/>
    </location>
</feature>
<reference evidence="2" key="2">
    <citation type="submission" date="2020-11" db="EMBL/GenBank/DDBJ databases">
        <authorList>
            <person name="McCartney M.A."/>
            <person name="Auch B."/>
            <person name="Kono T."/>
            <person name="Mallez S."/>
            <person name="Becker A."/>
            <person name="Gohl D.M."/>
            <person name="Silverstein K.A.T."/>
            <person name="Koren S."/>
            <person name="Bechman K.B."/>
            <person name="Herman A."/>
            <person name="Abrahante J.E."/>
            <person name="Garbe J."/>
        </authorList>
    </citation>
    <scope>NUCLEOTIDE SEQUENCE</scope>
    <source>
        <strain evidence="2">Duluth1</strain>
        <tissue evidence="2">Whole animal</tissue>
    </source>
</reference>
<dbReference type="AlphaFoldDB" id="A0A9D4G707"/>
<accession>A0A9D4G707</accession>
<reference evidence="2" key="1">
    <citation type="journal article" date="2019" name="bioRxiv">
        <title>The Genome of the Zebra Mussel, Dreissena polymorpha: A Resource for Invasive Species Research.</title>
        <authorList>
            <person name="McCartney M.A."/>
            <person name="Auch B."/>
            <person name="Kono T."/>
            <person name="Mallez S."/>
            <person name="Zhang Y."/>
            <person name="Obille A."/>
            <person name="Becker A."/>
            <person name="Abrahante J.E."/>
            <person name="Garbe J."/>
            <person name="Badalamenti J.P."/>
            <person name="Herman A."/>
            <person name="Mangelson H."/>
            <person name="Liachko I."/>
            <person name="Sullivan S."/>
            <person name="Sone E.D."/>
            <person name="Koren S."/>
            <person name="Silverstein K.A.T."/>
            <person name="Beckman K.B."/>
            <person name="Gohl D.M."/>
        </authorList>
    </citation>
    <scope>NUCLEOTIDE SEQUENCE</scope>
    <source>
        <strain evidence="2">Duluth1</strain>
        <tissue evidence="2">Whole animal</tissue>
    </source>
</reference>
<evidence type="ECO:0000256" key="1">
    <source>
        <dbReference type="SAM" id="MobiDB-lite"/>
    </source>
</evidence>
<dbReference type="EMBL" id="JAIWYP010000006">
    <property type="protein sequence ID" value="KAH3811422.1"/>
    <property type="molecule type" value="Genomic_DNA"/>
</dbReference>